<evidence type="ECO:0000256" key="1">
    <source>
        <dbReference type="SAM" id="Phobius"/>
    </source>
</evidence>
<keyword evidence="3" id="KW-1185">Reference proteome</keyword>
<dbReference type="RefSeq" id="WP_345341788.1">
    <property type="nucleotide sequence ID" value="NZ_BAABLI010000031.1"/>
</dbReference>
<dbReference type="Pfam" id="PF03203">
    <property type="entry name" value="MerC"/>
    <property type="match status" value="1"/>
</dbReference>
<feature type="transmembrane region" description="Helical" evidence="1">
    <location>
        <begin position="45"/>
        <end position="65"/>
    </location>
</feature>
<dbReference type="EMBL" id="JBHUHT010000027">
    <property type="protein sequence ID" value="MFD2097649.1"/>
    <property type="molecule type" value="Genomic_DNA"/>
</dbReference>
<accession>A0ABW4XS20</accession>
<gene>
    <name evidence="2" type="ORF">ACFSJ3_16785</name>
</gene>
<keyword evidence="1" id="KW-1133">Transmembrane helix</keyword>
<feature type="transmembrane region" description="Helical" evidence="1">
    <location>
        <begin position="12"/>
        <end position="33"/>
    </location>
</feature>
<evidence type="ECO:0000313" key="3">
    <source>
        <dbReference type="Proteomes" id="UP001597380"/>
    </source>
</evidence>
<evidence type="ECO:0000313" key="2">
    <source>
        <dbReference type="EMBL" id="MFD2097649.1"/>
    </source>
</evidence>
<keyword evidence="1" id="KW-0812">Transmembrane</keyword>
<keyword evidence="1" id="KW-0472">Membrane</keyword>
<comment type="caution">
    <text evidence="2">The sequence shown here is derived from an EMBL/GenBank/DDBJ whole genome shotgun (WGS) entry which is preliminary data.</text>
</comment>
<proteinExistence type="predicted"/>
<name>A0ABW4XS20_9GAMM</name>
<organism evidence="2 3">
    <name type="scientific">Corallincola platygyrae</name>
    <dbReference type="NCBI Taxonomy" id="1193278"/>
    <lineage>
        <taxon>Bacteria</taxon>
        <taxon>Pseudomonadati</taxon>
        <taxon>Pseudomonadota</taxon>
        <taxon>Gammaproteobacteria</taxon>
        <taxon>Alteromonadales</taxon>
        <taxon>Psychromonadaceae</taxon>
        <taxon>Corallincola</taxon>
    </lineage>
</organism>
<feature type="transmembrane region" description="Helical" evidence="1">
    <location>
        <begin position="74"/>
        <end position="96"/>
    </location>
</feature>
<sequence>MNVKTQTLDRFAIGVSLLCAIHCALLPVAIAMIPAMAGTMFADESFHMILVGVVLPTSALALLFGCRKHGHWRVLGWGAAGLLSLVLALVIGHDVFGEFGEKGMTLLGSAMVAYGHIQNFRFCRVDKCQH</sequence>
<dbReference type="InterPro" id="IPR004891">
    <property type="entry name" value="Mercury-R_MerC"/>
</dbReference>
<protein>
    <submittedName>
        <fullName evidence="2">MerC domain-containing protein</fullName>
    </submittedName>
</protein>
<dbReference type="Proteomes" id="UP001597380">
    <property type="component" value="Unassembled WGS sequence"/>
</dbReference>
<reference evidence="3" key="1">
    <citation type="journal article" date="2019" name="Int. J. Syst. Evol. Microbiol.">
        <title>The Global Catalogue of Microorganisms (GCM) 10K type strain sequencing project: providing services to taxonomists for standard genome sequencing and annotation.</title>
        <authorList>
            <consortium name="The Broad Institute Genomics Platform"/>
            <consortium name="The Broad Institute Genome Sequencing Center for Infectious Disease"/>
            <person name="Wu L."/>
            <person name="Ma J."/>
        </authorList>
    </citation>
    <scope>NUCLEOTIDE SEQUENCE [LARGE SCALE GENOMIC DNA]</scope>
    <source>
        <strain evidence="3">CGMCC 1.10992</strain>
    </source>
</reference>